<proteinExistence type="predicted"/>
<reference evidence="1 2" key="1">
    <citation type="submission" date="2014-12" db="EMBL/GenBank/DDBJ databases">
        <title>Genome assembly of Enhygromyxa salina DSM 15201.</title>
        <authorList>
            <person name="Sharma G."/>
            <person name="Subramanian S."/>
        </authorList>
    </citation>
    <scope>NUCLEOTIDE SEQUENCE [LARGE SCALE GENOMIC DNA]</scope>
    <source>
        <strain evidence="1 2">DSM 15201</strain>
    </source>
</reference>
<protein>
    <submittedName>
        <fullName evidence="1">Uncharacterized protein</fullName>
    </submittedName>
</protein>
<dbReference type="Proteomes" id="UP000031599">
    <property type="component" value="Unassembled WGS sequence"/>
</dbReference>
<dbReference type="AlphaFoldDB" id="A0A0C2D0C3"/>
<dbReference type="EMBL" id="JMCC02000058">
    <property type="protein sequence ID" value="KIG15280.1"/>
    <property type="molecule type" value="Genomic_DNA"/>
</dbReference>
<comment type="caution">
    <text evidence="1">The sequence shown here is derived from an EMBL/GenBank/DDBJ whole genome shotgun (WGS) entry which is preliminary data.</text>
</comment>
<evidence type="ECO:0000313" key="2">
    <source>
        <dbReference type="Proteomes" id="UP000031599"/>
    </source>
</evidence>
<sequence length="37" mass="3777">MGFMPASRARCLVAVALEKVGNRPAADSGAPTCGSRE</sequence>
<gene>
    <name evidence="1" type="ORF">DB30_05824</name>
</gene>
<organism evidence="1 2">
    <name type="scientific">Enhygromyxa salina</name>
    <dbReference type="NCBI Taxonomy" id="215803"/>
    <lineage>
        <taxon>Bacteria</taxon>
        <taxon>Pseudomonadati</taxon>
        <taxon>Myxococcota</taxon>
        <taxon>Polyangia</taxon>
        <taxon>Nannocystales</taxon>
        <taxon>Nannocystaceae</taxon>
        <taxon>Enhygromyxa</taxon>
    </lineage>
</organism>
<accession>A0A0C2D0C3</accession>
<name>A0A0C2D0C3_9BACT</name>
<evidence type="ECO:0000313" key="1">
    <source>
        <dbReference type="EMBL" id="KIG15280.1"/>
    </source>
</evidence>